<evidence type="ECO:0000313" key="1">
    <source>
        <dbReference type="EMBL" id="CAG8533648.1"/>
    </source>
</evidence>
<organism evidence="1 2">
    <name type="scientific">Racocetra fulgida</name>
    <dbReference type="NCBI Taxonomy" id="60492"/>
    <lineage>
        <taxon>Eukaryota</taxon>
        <taxon>Fungi</taxon>
        <taxon>Fungi incertae sedis</taxon>
        <taxon>Mucoromycota</taxon>
        <taxon>Glomeromycotina</taxon>
        <taxon>Glomeromycetes</taxon>
        <taxon>Diversisporales</taxon>
        <taxon>Gigasporaceae</taxon>
        <taxon>Racocetra</taxon>
    </lineage>
</organism>
<evidence type="ECO:0000313" key="2">
    <source>
        <dbReference type="Proteomes" id="UP000789396"/>
    </source>
</evidence>
<comment type="caution">
    <text evidence="1">The sequence shown here is derived from an EMBL/GenBank/DDBJ whole genome shotgun (WGS) entry which is preliminary data.</text>
</comment>
<accession>A0A9N9AL95</accession>
<keyword evidence="2" id="KW-1185">Reference proteome</keyword>
<dbReference type="AlphaFoldDB" id="A0A9N9AL95"/>
<gene>
    <name evidence="1" type="ORF">RFULGI_LOCUS3904</name>
</gene>
<protein>
    <submittedName>
        <fullName evidence="1">3971_t:CDS:1</fullName>
    </submittedName>
</protein>
<sequence>MAIQISIFSKALTPDENDNDNRPMLLTYTELERKFNIPHLRG</sequence>
<reference evidence="1" key="1">
    <citation type="submission" date="2021-06" db="EMBL/GenBank/DDBJ databases">
        <authorList>
            <person name="Kallberg Y."/>
            <person name="Tangrot J."/>
            <person name="Rosling A."/>
        </authorList>
    </citation>
    <scope>NUCLEOTIDE SEQUENCE</scope>
    <source>
        <strain evidence="1">IN212</strain>
    </source>
</reference>
<dbReference type="Proteomes" id="UP000789396">
    <property type="component" value="Unassembled WGS sequence"/>
</dbReference>
<name>A0A9N9AL95_9GLOM</name>
<dbReference type="EMBL" id="CAJVPZ010003654">
    <property type="protein sequence ID" value="CAG8533648.1"/>
    <property type="molecule type" value="Genomic_DNA"/>
</dbReference>
<feature type="non-terminal residue" evidence="1">
    <location>
        <position position="42"/>
    </location>
</feature>
<proteinExistence type="predicted"/>